<dbReference type="Pfam" id="PF12802">
    <property type="entry name" value="MarR_2"/>
    <property type="match status" value="1"/>
</dbReference>
<dbReference type="PROSITE" id="PS50995">
    <property type="entry name" value="HTH_MARR_2"/>
    <property type="match status" value="1"/>
</dbReference>
<keyword evidence="3" id="KW-1185">Reference proteome</keyword>
<dbReference type="InterPro" id="IPR036390">
    <property type="entry name" value="WH_DNA-bd_sf"/>
</dbReference>
<dbReference type="SUPFAM" id="SSF46785">
    <property type="entry name" value="Winged helix' DNA-binding domain"/>
    <property type="match status" value="1"/>
</dbReference>
<dbReference type="PANTHER" id="PTHR39515:SF2">
    <property type="entry name" value="HTH-TYPE TRANSCRIPTIONAL REGULATOR RV0880"/>
    <property type="match status" value="1"/>
</dbReference>
<dbReference type="Proteomes" id="UP000298860">
    <property type="component" value="Unassembled WGS sequence"/>
</dbReference>
<accession>A0A4D4JBF9</accession>
<evidence type="ECO:0000313" key="3">
    <source>
        <dbReference type="Proteomes" id="UP000298860"/>
    </source>
</evidence>
<dbReference type="AlphaFoldDB" id="A0A4D4JBF9"/>
<name>A0A4D4JBF9_9PSEU</name>
<dbReference type="InterPro" id="IPR052526">
    <property type="entry name" value="HTH-type_Bedaq_tolerance"/>
</dbReference>
<comment type="caution">
    <text evidence="2">The sequence shown here is derived from an EMBL/GenBank/DDBJ whole genome shotgun (WGS) entry which is preliminary data.</text>
</comment>
<dbReference type="InterPro" id="IPR000835">
    <property type="entry name" value="HTH_MarR-typ"/>
</dbReference>
<feature type="domain" description="HTH marR-type" evidence="1">
    <location>
        <begin position="6"/>
        <end position="138"/>
    </location>
</feature>
<dbReference type="RefSeq" id="WP_137814262.1">
    <property type="nucleotide sequence ID" value="NZ_BJFL01000012.1"/>
</dbReference>
<proteinExistence type="predicted"/>
<evidence type="ECO:0000313" key="2">
    <source>
        <dbReference type="EMBL" id="GDY31183.1"/>
    </source>
</evidence>
<evidence type="ECO:0000259" key="1">
    <source>
        <dbReference type="PROSITE" id="PS50995"/>
    </source>
</evidence>
<dbReference type="SMART" id="SM00347">
    <property type="entry name" value="HTH_MARR"/>
    <property type="match status" value="1"/>
</dbReference>
<dbReference type="EMBL" id="BJFL01000012">
    <property type="protein sequence ID" value="GDY31183.1"/>
    <property type="molecule type" value="Genomic_DNA"/>
</dbReference>
<dbReference type="GO" id="GO:0003700">
    <property type="term" value="F:DNA-binding transcription factor activity"/>
    <property type="evidence" value="ECO:0007669"/>
    <property type="project" value="InterPro"/>
</dbReference>
<dbReference type="Gene3D" id="1.10.10.10">
    <property type="entry name" value="Winged helix-like DNA-binding domain superfamily/Winged helix DNA-binding domain"/>
    <property type="match status" value="1"/>
</dbReference>
<protein>
    <submittedName>
        <fullName evidence="2">MarR family transcriptional regulator</fullName>
    </submittedName>
</protein>
<dbReference type="OrthoDB" id="69852at2"/>
<organism evidence="2 3">
    <name type="scientific">Gandjariella thermophila</name>
    <dbReference type="NCBI Taxonomy" id="1931992"/>
    <lineage>
        <taxon>Bacteria</taxon>
        <taxon>Bacillati</taxon>
        <taxon>Actinomycetota</taxon>
        <taxon>Actinomycetes</taxon>
        <taxon>Pseudonocardiales</taxon>
        <taxon>Pseudonocardiaceae</taxon>
        <taxon>Gandjariella</taxon>
    </lineage>
</organism>
<dbReference type="InterPro" id="IPR036388">
    <property type="entry name" value="WH-like_DNA-bd_sf"/>
</dbReference>
<gene>
    <name evidence="2" type="primary">marR_2</name>
    <name evidence="2" type="ORF">GTS_28160</name>
</gene>
<dbReference type="PANTHER" id="PTHR39515">
    <property type="entry name" value="CONSERVED PROTEIN"/>
    <property type="match status" value="1"/>
</dbReference>
<sequence>MATVLADELMAAVAGLRRLIRRRLRDRWPGERLRGAEVELLRVVEDQPGIGVAAAARELHLAGNSVSTLVNRLVDAGLLSRETDPSDRRAARLRLTPAAAHRLTAWRQARSELVGRALAGLDAADVEAIEQALPALRRLAERLAGSGESP</sequence>
<reference evidence="3" key="1">
    <citation type="submission" date="2019-04" db="EMBL/GenBank/DDBJ databases">
        <title>Draft genome sequence of Pseudonocardiaceae bacterium SL3-2-4.</title>
        <authorList>
            <person name="Ningsih F."/>
            <person name="Yokota A."/>
            <person name="Sakai Y."/>
            <person name="Nanatani K."/>
            <person name="Yabe S."/>
            <person name="Oetari A."/>
            <person name="Sjamsuridzal W."/>
        </authorList>
    </citation>
    <scope>NUCLEOTIDE SEQUENCE [LARGE SCALE GENOMIC DNA]</scope>
    <source>
        <strain evidence="3">SL3-2-4</strain>
    </source>
</reference>